<dbReference type="EMBL" id="GBRH01158408">
    <property type="protein sequence ID" value="JAE39488.1"/>
    <property type="molecule type" value="Transcribed_RNA"/>
</dbReference>
<reference evidence="1" key="1">
    <citation type="submission" date="2014-09" db="EMBL/GenBank/DDBJ databases">
        <authorList>
            <person name="Magalhaes I.L.F."/>
            <person name="Oliveira U."/>
            <person name="Santos F.R."/>
            <person name="Vidigal T.H.D.A."/>
            <person name="Brescovit A.D."/>
            <person name="Santos A.J."/>
        </authorList>
    </citation>
    <scope>NUCLEOTIDE SEQUENCE</scope>
    <source>
        <tissue evidence="1">Shoot tissue taken approximately 20 cm above the soil surface</tissue>
    </source>
</reference>
<protein>
    <submittedName>
        <fullName evidence="1">Uncharacterized protein</fullName>
    </submittedName>
</protein>
<sequence>MCLFCSNYYTTLCNFEVKFCEHIDNIRMETICSQGENLAFFLASDWLCFLINMQLSSC</sequence>
<reference evidence="1" key="2">
    <citation type="journal article" date="2015" name="Data Brief">
        <title>Shoot transcriptome of the giant reed, Arundo donax.</title>
        <authorList>
            <person name="Barrero R.A."/>
            <person name="Guerrero F.D."/>
            <person name="Moolhuijzen P."/>
            <person name="Goolsby J.A."/>
            <person name="Tidwell J."/>
            <person name="Bellgard S.E."/>
            <person name="Bellgard M.I."/>
        </authorList>
    </citation>
    <scope>NUCLEOTIDE SEQUENCE</scope>
    <source>
        <tissue evidence="1">Shoot tissue taken approximately 20 cm above the soil surface</tissue>
    </source>
</reference>
<dbReference type="AlphaFoldDB" id="A0A0A9SCZ7"/>
<organism evidence="1">
    <name type="scientific">Arundo donax</name>
    <name type="common">Giant reed</name>
    <name type="synonym">Donax arundinaceus</name>
    <dbReference type="NCBI Taxonomy" id="35708"/>
    <lineage>
        <taxon>Eukaryota</taxon>
        <taxon>Viridiplantae</taxon>
        <taxon>Streptophyta</taxon>
        <taxon>Embryophyta</taxon>
        <taxon>Tracheophyta</taxon>
        <taxon>Spermatophyta</taxon>
        <taxon>Magnoliopsida</taxon>
        <taxon>Liliopsida</taxon>
        <taxon>Poales</taxon>
        <taxon>Poaceae</taxon>
        <taxon>PACMAD clade</taxon>
        <taxon>Arundinoideae</taxon>
        <taxon>Arundineae</taxon>
        <taxon>Arundo</taxon>
    </lineage>
</organism>
<proteinExistence type="predicted"/>
<accession>A0A0A9SCZ7</accession>
<evidence type="ECO:0000313" key="1">
    <source>
        <dbReference type="EMBL" id="JAE39488.1"/>
    </source>
</evidence>
<name>A0A0A9SCZ7_ARUDO</name>